<dbReference type="CDD" id="cd10918">
    <property type="entry name" value="CE4_NodB_like_5s_6s"/>
    <property type="match status" value="1"/>
</dbReference>
<evidence type="ECO:0000313" key="3">
    <source>
        <dbReference type="EMBL" id="MBB6055843.1"/>
    </source>
</evidence>
<feature type="domain" description="NodB homology" evidence="2">
    <location>
        <begin position="69"/>
        <end position="241"/>
    </location>
</feature>
<accession>A0A841GQH1</accession>
<dbReference type="Proteomes" id="UP000585721">
    <property type="component" value="Unassembled WGS sequence"/>
</dbReference>
<organism evidence="3 4">
    <name type="scientific">Tolumonas osonensis</name>
    <dbReference type="NCBI Taxonomy" id="675874"/>
    <lineage>
        <taxon>Bacteria</taxon>
        <taxon>Pseudomonadati</taxon>
        <taxon>Pseudomonadota</taxon>
        <taxon>Gammaproteobacteria</taxon>
        <taxon>Aeromonadales</taxon>
        <taxon>Aeromonadaceae</taxon>
        <taxon>Tolumonas</taxon>
    </lineage>
</organism>
<evidence type="ECO:0000259" key="2">
    <source>
        <dbReference type="PROSITE" id="PS51677"/>
    </source>
</evidence>
<proteinExistence type="predicted"/>
<dbReference type="PANTHER" id="PTHR34216">
    <property type="match status" value="1"/>
</dbReference>
<dbReference type="GO" id="GO:0005975">
    <property type="term" value="P:carbohydrate metabolic process"/>
    <property type="evidence" value="ECO:0007669"/>
    <property type="project" value="InterPro"/>
</dbReference>
<dbReference type="PROSITE" id="PS51677">
    <property type="entry name" value="NODB"/>
    <property type="match status" value="1"/>
</dbReference>
<dbReference type="InterPro" id="IPR051398">
    <property type="entry name" value="Polysacch_Deacetylase"/>
</dbReference>
<evidence type="ECO:0000256" key="1">
    <source>
        <dbReference type="ARBA" id="ARBA00022729"/>
    </source>
</evidence>
<gene>
    <name evidence="3" type="ORF">HNR75_001761</name>
</gene>
<evidence type="ECO:0000313" key="4">
    <source>
        <dbReference type="Proteomes" id="UP000585721"/>
    </source>
</evidence>
<dbReference type="PANTHER" id="PTHR34216:SF7">
    <property type="entry name" value="POLY-BETA-1,6-N-ACETYL-D-GLUCOSAMINE N-DEACETYLASE"/>
    <property type="match status" value="1"/>
</dbReference>
<dbReference type="AlphaFoldDB" id="A0A841GQH1"/>
<dbReference type="InterPro" id="IPR011330">
    <property type="entry name" value="Glyco_hydro/deAcase_b/a-brl"/>
</dbReference>
<sequence length="241" mass="27193">MLLALTALAWQTPILVYHRFAQTAEDSMTVRAAVFQQQLDQIDRDGYQVIPLKRLVDHLLGLAPPPPVKSIVITADDGHESVYRAMAPITMRARIPVTVFIYPSAISNASYAMTWHEIDELKRSGYFDIGSHSYWHPNFFRERQRLDPAAYARFVDDQLVRSKAVLERKAGAQVDLLAWPFGLVDHELEAHARRAGYVAAFTLERRPVREGDDPMALPRYLITDAVGAKAFAVILHEADAK</sequence>
<dbReference type="SUPFAM" id="SSF88713">
    <property type="entry name" value="Glycoside hydrolase/deacetylase"/>
    <property type="match status" value="1"/>
</dbReference>
<reference evidence="3 4" key="1">
    <citation type="submission" date="2020-08" db="EMBL/GenBank/DDBJ databases">
        <title>Genomic Encyclopedia of Type Strains, Phase IV (KMG-IV): sequencing the most valuable type-strain genomes for metagenomic binning, comparative biology and taxonomic classification.</title>
        <authorList>
            <person name="Goeker M."/>
        </authorList>
    </citation>
    <scope>NUCLEOTIDE SEQUENCE [LARGE SCALE GENOMIC DNA]</scope>
    <source>
        <strain evidence="3 4">DSM 22975</strain>
    </source>
</reference>
<keyword evidence="1" id="KW-0732">Signal</keyword>
<dbReference type="RefSeq" id="WP_223157833.1">
    <property type="nucleotide sequence ID" value="NZ_JACHGR010000005.1"/>
</dbReference>
<dbReference type="EMBL" id="JACHGR010000005">
    <property type="protein sequence ID" value="MBB6055843.1"/>
    <property type="molecule type" value="Genomic_DNA"/>
</dbReference>
<dbReference type="Pfam" id="PF01522">
    <property type="entry name" value="Polysacc_deac_1"/>
    <property type="match status" value="1"/>
</dbReference>
<name>A0A841GQH1_9GAMM</name>
<comment type="caution">
    <text evidence="3">The sequence shown here is derived from an EMBL/GenBank/DDBJ whole genome shotgun (WGS) entry which is preliminary data.</text>
</comment>
<dbReference type="GO" id="GO:0016810">
    <property type="term" value="F:hydrolase activity, acting on carbon-nitrogen (but not peptide) bonds"/>
    <property type="evidence" value="ECO:0007669"/>
    <property type="project" value="InterPro"/>
</dbReference>
<dbReference type="Gene3D" id="3.20.20.370">
    <property type="entry name" value="Glycoside hydrolase/deacetylase"/>
    <property type="match status" value="1"/>
</dbReference>
<keyword evidence="4" id="KW-1185">Reference proteome</keyword>
<protein>
    <submittedName>
        <fullName evidence="3">Peptidoglycan/xylan/chitin deacetylase (PgdA/CDA1 family)</fullName>
    </submittedName>
</protein>
<dbReference type="InterPro" id="IPR002509">
    <property type="entry name" value="NODB_dom"/>
</dbReference>